<reference evidence="1 2" key="1">
    <citation type="submission" date="2018-08" db="EMBL/GenBank/DDBJ databases">
        <title>A genome reference for cultivated species of the human gut microbiota.</title>
        <authorList>
            <person name="Zou Y."/>
            <person name="Xue W."/>
            <person name="Luo G."/>
        </authorList>
    </citation>
    <scope>NUCLEOTIDE SEQUENCE [LARGE SCALE GENOMIC DNA]</scope>
    <source>
        <strain evidence="1 2">AF14-42</strain>
    </source>
</reference>
<dbReference type="AlphaFoldDB" id="A0A412X5I6"/>
<dbReference type="InterPro" id="IPR016181">
    <property type="entry name" value="Acyl_CoA_acyltransferase"/>
</dbReference>
<name>A0A412X5I6_BACUN</name>
<evidence type="ECO:0000313" key="2">
    <source>
        <dbReference type="Proteomes" id="UP000285343"/>
    </source>
</evidence>
<protein>
    <submittedName>
        <fullName evidence="1">Uncharacterized protein</fullName>
    </submittedName>
</protein>
<dbReference type="RefSeq" id="WP_117867136.1">
    <property type="nucleotide sequence ID" value="NZ_QRZC01000042.1"/>
</dbReference>
<dbReference type="EMBL" id="QRZC01000042">
    <property type="protein sequence ID" value="RGV36025.1"/>
    <property type="molecule type" value="Genomic_DNA"/>
</dbReference>
<sequence length="205" mass="24322">MEELSSKMRNQVKKSLKTYDIRKISADEMLEIGFPIFQAALANYKVKAESVSEKSFNSRIQQSKIAGNIDFWGVYDKETHKAVALAINTLHDDCCEYKTLKADPAYLRNSTYPYYGLIYEMNRYYLQELDLRYVSDGARSITEHSNIQPFLIDKFHFRKAYCQLQIEYQWWLKIIINILFPFRRLIPVQKVKAILNMEAMRRNKY</sequence>
<accession>A0A412X5I6</accession>
<proteinExistence type="predicted"/>
<dbReference type="Proteomes" id="UP000285343">
    <property type="component" value="Unassembled WGS sequence"/>
</dbReference>
<comment type="caution">
    <text evidence="1">The sequence shown here is derived from an EMBL/GenBank/DDBJ whole genome shotgun (WGS) entry which is preliminary data.</text>
</comment>
<evidence type="ECO:0000313" key="1">
    <source>
        <dbReference type="EMBL" id="RGV36025.1"/>
    </source>
</evidence>
<organism evidence="1 2">
    <name type="scientific">Bacteroides uniformis</name>
    <dbReference type="NCBI Taxonomy" id="820"/>
    <lineage>
        <taxon>Bacteria</taxon>
        <taxon>Pseudomonadati</taxon>
        <taxon>Bacteroidota</taxon>
        <taxon>Bacteroidia</taxon>
        <taxon>Bacteroidales</taxon>
        <taxon>Bacteroidaceae</taxon>
        <taxon>Bacteroides</taxon>
    </lineage>
</organism>
<gene>
    <name evidence="1" type="ORF">DWW14_21380</name>
</gene>
<dbReference type="SUPFAM" id="SSF55729">
    <property type="entry name" value="Acyl-CoA N-acyltransferases (Nat)"/>
    <property type="match status" value="1"/>
</dbReference>